<dbReference type="HOGENOM" id="CLU_058353_6_1_1"/>
<sequence>MACKYLRRRCAPNCVLTLYFPASQPSPLRRRPPGLWRHQSRMVARGSRYSLPVDERAQAAETMVMEAQWLVEGPVYGCDGIINQLQEEIQPTQCKLTRTRAQLSIVLVHGA</sequence>
<dbReference type="Pfam" id="PF03195">
    <property type="entry name" value="LOB"/>
    <property type="match status" value="1"/>
</dbReference>
<evidence type="ECO:0000259" key="2">
    <source>
        <dbReference type="PROSITE" id="PS50891"/>
    </source>
</evidence>
<proteinExistence type="inferred from homology"/>
<organism evidence="3">
    <name type="scientific">Triticum aestivum</name>
    <name type="common">Wheat</name>
    <dbReference type="NCBI Taxonomy" id="4565"/>
    <lineage>
        <taxon>Eukaryota</taxon>
        <taxon>Viridiplantae</taxon>
        <taxon>Streptophyta</taxon>
        <taxon>Embryophyta</taxon>
        <taxon>Tracheophyta</taxon>
        <taxon>Spermatophyta</taxon>
        <taxon>Magnoliopsida</taxon>
        <taxon>Liliopsida</taxon>
        <taxon>Poales</taxon>
        <taxon>Poaceae</taxon>
        <taxon>BOP clade</taxon>
        <taxon>Pooideae</taxon>
        <taxon>Triticodae</taxon>
        <taxon>Triticeae</taxon>
        <taxon>Triticinae</taxon>
        <taxon>Triticum</taxon>
    </lineage>
</organism>
<accession>A0A077S6L2</accession>
<dbReference type="AlphaFoldDB" id="A0A077S6L2"/>
<dbReference type="EMBL" id="HG670306">
    <property type="protein sequence ID" value="CDM86541.1"/>
    <property type="molecule type" value="Genomic_DNA"/>
</dbReference>
<protein>
    <recommendedName>
        <fullName evidence="2">LOB domain-containing protein</fullName>
    </recommendedName>
</protein>
<dbReference type="InterPro" id="IPR004883">
    <property type="entry name" value="LOB"/>
</dbReference>
<comment type="similarity">
    <text evidence="1">Belongs to the LOB domain-containing protein family.</text>
</comment>
<dbReference type="EMBL" id="HG670306">
    <property type="protein sequence ID" value="CDM85865.1"/>
    <property type="molecule type" value="Genomic_DNA"/>
</dbReference>
<dbReference type="Gramene" id="TraesNOR3B03G01765630.1">
    <property type="protein sequence ID" value="TraesNOR3B03G01765630.1"/>
    <property type="gene ID" value="TraesNOR3B03G01765630"/>
</dbReference>
<gene>
    <name evidence="4" type="ORF">TRAES_3BF015700080CFD_c1</name>
    <name evidence="3" type="ORF">TRAES_3BF015800010CFD_c1</name>
</gene>
<dbReference type="PANTHER" id="PTHR31301">
    <property type="entry name" value="LOB DOMAIN-CONTAINING PROTEIN 4-RELATED"/>
    <property type="match status" value="1"/>
</dbReference>
<evidence type="ECO:0000313" key="3">
    <source>
        <dbReference type="EMBL" id="CDM85865.1"/>
    </source>
</evidence>
<dbReference type="PANTHER" id="PTHR31301:SF159">
    <property type="entry name" value="LOB DOMAIN-CONTAINING PROTEIN 23"/>
    <property type="match status" value="1"/>
</dbReference>
<reference evidence="3" key="1">
    <citation type="journal article" date="2014" name="Science">
        <title>Structural and functional partitioning of bread wheat chromosome 3B.</title>
        <authorList>
            <person name="Choulet F."/>
            <person name="Alberti A."/>
            <person name="Theil S."/>
            <person name="Glover N."/>
            <person name="Barbe V."/>
            <person name="Daron J."/>
            <person name="Pingault L."/>
            <person name="Sourdille P."/>
            <person name="Couloux A."/>
            <person name="Paux E."/>
            <person name="Leroy P."/>
            <person name="Mangenot S."/>
            <person name="Guilhot N."/>
            <person name="Le Gouis J."/>
            <person name="Balfourier F."/>
            <person name="Alaux M."/>
            <person name="Jamilloux V."/>
            <person name="Poulain J."/>
            <person name="Durand C."/>
            <person name="Bellec A."/>
            <person name="Gaspin C."/>
            <person name="Safar J."/>
            <person name="Dolezel J."/>
            <person name="Rogers J."/>
            <person name="Vandepoele K."/>
            <person name="Aury J.M."/>
            <person name="Mayer K."/>
            <person name="Berges H."/>
            <person name="Quesneville H."/>
            <person name="Wincker P."/>
            <person name="Feuillet C."/>
        </authorList>
    </citation>
    <scope>NUCLEOTIDE SEQUENCE</scope>
</reference>
<dbReference type="PROSITE" id="PS50891">
    <property type="entry name" value="LOB"/>
    <property type="match status" value="1"/>
</dbReference>
<evidence type="ECO:0000313" key="4">
    <source>
        <dbReference type="EMBL" id="CDM86541.1"/>
    </source>
</evidence>
<name>A0A077S6L2_WHEAT</name>
<dbReference type="SMR" id="A0A077S6L2"/>
<evidence type="ECO:0000256" key="1">
    <source>
        <dbReference type="ARBA" id="ARBA00005474"/>
    </source>
</evidence>
<feature type="domain" description="LOB" evidence="2">
    <location>
        <begin position="1"/>
        <end position="103"/>
    </location>
</feature>